<dbReference type="InterPro" id="IPR036259">
    <property type="entry name" value="MFS_trans_sf"/>
</dbReference>
<feature type="transmembrane region" description="Helical" evidence="6">
    <location>
        <begin position="335"/>
        <end position="354"/>
    </location>
</feature>
<dbReference type="Gene3D" id="1.20.1720.10">
    <property type="entry name" value="Multidrug resistance protein D"/>
    <property type="match status" value="1"/>
</dbReference>
<proteinExistence type="predicted"/>
<evidence type="ECO:0000256" key="6">
    <source>
        <dbReference type="SAM" id="Phobius"/>
    </source>
</evidence>
<evidence type="ECO:0000259" key="7">
    <source>
        <dbReference type="PROSITE" id="PS50850"/>
    </source>
</evidence>
<evidence type="ECO:0000256" key="4">
    <source>
        <dbReference type="ARBA" id="ARBA00022989"/>
    </source>
</evidence>
<dbReference type="PANTHER" id="PTHR23502:SF132">
    <property type="entry name" value="POLYAMINE TRANSPORTER 2-RELATED"/>
    <property type="match status" value="1"/>
</dbReference>
<dbReference type="SUPFAM" id="SSF103473">
    <property type="entry name" value="MFS general substrate transporter"/>
    <property type="match status" value="1"/>
</dbReference>
<feature type="transmembrane region" description="Helical" evidence="6">
    <location>
        <begin position="65"/>
        <end position="84"/>
    </location>
</feature>
<gene>
    <name evidence="8" type="ORF">BLA24_13355</name>
</gene>
<dbReference type="GO" id="GO:0005886">
    <property type="term" value="C:plasma membrane"/>
    <property type="evidence" value="ECO:0007669"/>
    <property type="project" value="UniProtKB-SubCell"/>
</dbReference>
<feature type="transmembrane region" description="Helical" evidence="6">
    <location>
        <begin position="293"/>
        <end position="314"/>
    </location>
</feature>
<feature type="transmembrane region" description="Helical" evidence="6">
    <location>
        <begin position="360"/>
        <end position="379"/>
    </location>
</feature>
<name>A0A2G1XJZ0_STRCJ</name>
<dbReference type="Pfam" id="PF07690">
    <property type="entry name" value="MFS_1"/>
    <property type="match status" value="1"/>
</dbReference>
<accession>A0A2G1XJZ0</accession>
<keyword evidence="3 6" id="KW-0812">Transmembrane</keyword>
<dbReference type="AlphaFoldDB" id="A0A2G1XJZ0"/>
<keyword evidence="5 6" id="KW-0472">Membrane</keyword>
<feature type="transmembrane region" description="Helical" evidence="6">
    <location>
        <begin position="236"/>
        <end position="254"/>
    </location>
</feature>
<dbReference type="GO" id="GO:0022857">
    <property type="term" value="F:transmembrane transporter activity"/>
    <property type="evidence" value="ECO:0007669"/>
    <property type="project" value="InterPro"/>
</dbReference>
<feature type="transmembrane region" description="Helical" evidence="6">
    <location>
        <begin position="156"/>
        <end position="175"/>
    </location>
</feature>
<dbReference type="InterPro" id="IPR020846">
    <property type="entry name" value="MFS_dom"/>
</dbReference>
<keyword evidence="4 6" id="KW-1133">Transmembrane helix</keyword>
<feature type="domain" description="Major facilitator superfamily (MFS) profile" evidence="7">
    <location>
        <begin position="1"/>
        <end position="383"/>
    </location>
</feature>
<evidence type="ECO:0000313" key="8">
    <source>
        <dbReference type="EMBL" id="PHQ51491.1"/>
    </source>
</evidence>
<comment type="subcellular location">
    <subcellularLocation>
        <location evidence="1">Cell membrane</location>
        <topology evidence="1">Multi-pass membrane protein</topology>
    </subcellularLocation>
</comment>
<feature type="transmembrane region" description="Helical" evidence="6">
    <location>
        <begin position="124"/>
        <end position="150"/>
    </location>
</feature>
<keyword evidence="9" id="KW-1185">Reference proteome</keyword>
<evidence type="ECO:0000256" key="1">
    <source>
        <dbReference type="ARBA" id="ARBA00004651"/>
    </source>
</evidence>
<dbReference type="PROSITE" id="PS50850">
    <property type="entry name" value="MFS"/>
    <property type="match status" value="1"/>
</dbReference>
<evidence type="ECO:0000313" key="9">
    <source>
        <dbReference type="Proteomes" id="UP000222531"/>
    </source>
</evidence>
<dbReference type="OrthoDB" id="9814303at2"/>
<evidence type="ECO:0000256" key="2">
    <source>
        <dbReference type="ARBA" id="ARBA00022448"/>
    </source>
</evidence>
<sequence>MALSCLLVFMAQMATTIYLPSLPVVAEDFGMPRSYAALSISVFVIGAAAPVVVWGVAADRYGRRGPLLASLALFVLTSALTALIRSPEGLLVLRALQGVGAGGSAIIARILVRDRWSGDELARRLSVLSIAFITAMGGGQFLGGLIGRYAHWETGFVVLAVIGGAAAALTFTVPFESSRAVQRPSEVLRTCLTISRQRGFLLPALAGGAGFATIVLLQEVGPFVFQQHFGLAMDQYGSLGLLLGAAYFAGALTVNRLVSTVGSGRLMTAGAIVMTAAGIAMIVLWSVPGLPDGGALVVFVALYCVTTFGQSVLFPNSMATAVSSQHRHGASAVSLCGFLQQSMAGVAAATAALLHADLAWATVVAALGAAAWLMTRITVPSAVPGKGK</sequence>
<dbReference type="Proteomes" id="UP000222531">
    <property type="component" value="Unassembled WGS sequence"/>
</dbReference>
<reference evidence="8 9" key="1">
    <citation type="journal article" date="2017" name="Biochemistry">
        <title>Identification of the Biosynthetic Pathway for the Antibiotic Bicyclomycin.</title>
        <authorList>
            <person name="Patteson J."/>
            <person name="Cai W."/>
            <person name="Johnson R.A."/>
            <person name="Santa Maria K."/>
            <person name="Li B."/>
        </authorList>
    </citation>
    <scope>NUCLEOTIDE SEQUENCE [LARGE SCALE GENOMIC DNA]</scope>
    <source>
        <strain evidence="8 9">ATCC 21532</strain>
    </source>
</reference>
<keyword evidence="2" id="KW-0813">Transport</keyword>
<dbReference type="EMBL" id="NHZO01000145">
    <property type="protein sequence ID" value="PHQ51491.1"/>
    <property type="molecule type" value="Genomic_DNA"/>
</dbReference>
<comment type="caution">
    <text evidence="8">The sequence shown here is derived from an EMBL/GenBank/DDBJ whole genome shotgun (WGS) entry which is preliminary data.</text>
</comment>
<evidence type="ECO:0000256" key="3">
    <source>
        <dbReference type="ARBA" id="ARBA00022692"/>
    </source>
</evidence>
<feature type="transmembrane region" description="Helical" evidence="6">
    <location>
        <begin position="36"/>
        <end position="58"/>
    </location>
</feature>
<feature type="transmembrane region" description="Helical" evidence="6">
    <location>
        <begin position="266"/>
        <end position="287"/>
    </location>
</feature>
<feature type="transmembrane region" description="Helical" evidence="6">
    <location>
        <begin position="199"/>
        <end position="216"/>
    </location>
</feature>
<organism evidence="8 9">
    <name type="scientific">Streptomyces cinnamoneus</name>
    <name type="common">Streptoverticillium cinnamoneum</name>
    <dbReference type="NCBI Taxonomy" id="53446"/>
    <lineage>
        <taxon>Bacteria</taxon>
        <taxon>Bacillati</taxon>
        <taxon>Actinomycetota</taxon>
        <taxon>Actinomycetes</taxon>
        <taxon>Kitasatosporales</taxon>
        <taxon>Streptomycetaceae</taxon>
        <taxon>Streptomyces</taxon>
        <taxon>Streptomyces cinnamoneus group</taxon>
    </lineage>
</organism>
<feature type="transmembrane region" description="Helical" evidence="6">
    <location>
        <begin position="90"/>
        <end position="112"/>
    </location>
</feature>
<dbReference type="InterPro" id="IPR011701">
    <property type="entry name" value="MFS"/>
</dbReference>
<dbReference type="PANTHER" id="PTHR23502">
    <property type="entry name" value="MAJOR FACILITATOR SUPERFAMILY"/>
    <property type="match status" value="1"/>
</dbReference>
<evidence type="ECO:0000256" key="5">
    <source>
        <dbReference type="ARBA" id="ARBA00023136"/>
    </source>
</evidence>
<protein>
    <submittedName>
        <fullName evidence="8">MFS transporter</fullName>
    </submittedName>
</protein>